<sequence>MLEKFEILIVIFFILIVFYLAIYWGSGGKKKSSESKKIKNYLFGVRVLIIIIAVVSVILWTFL</sequence>
<organism evidence="2">
    <name type="scientific">marine metagenome</name>
    <dbReference type="NCBI Taxonomy" id="408172"/>
    <lineage>
        <taxon>unclassified sequences</taxon>
        <taxon>metagenomes</taxon>
        <taxon>ecological metagenomes</taxon>
    </lineage>
</organism>
<gene>
    <name evidence="2" type="ORF">METZ01_LOCUS301030</name>
</gene>
<keyword evidence="1" id="KW-1133">Transmembrane helix</keyword>
<proteinExistence type="predicted"/>
<dbReference type="AlphaFoldDB" id="A0A382MHF5"/>
<dbReference type="EMBL" id="UINC01093615">
    <property type="protein sequence ID" value="SVC48176.1"/>
    <property type="molecule type" value="Genomic_DNA"/>
</dbReference>
<feature type="transmembrane region" description="Helical" evidence="1">
    <location>
        <begin position="6"/>
        <end position="26"/>
    </location>
</feature>
<name>A0A382MHF5_9ZZZZ</name>
<reference evidence="2" key="1">
    <citation type="submission" date="2018-05" db="EMBL/GenBank/DDBJ databases">
        <authorList>
            <person name="Lanie J.A."/>
            <person name="Ng W.-L."/>
            <person name="Kazmierczak K.M."/>
            <person name="Andrzejewski T.M."/>
            <person name="Davidsen T.M."/>
            <person name="Wayne K.J."/>
            <person name="Tettelin H."/>
            <person name="Glass J.I."/>
            <person name="Rusch D."/>
            <person name="Podicherti R."/>
            <person name="Tsui H.-C.T."/>
            <person name="Winkler M.E."/>
        </authorList>
    </citation>
    <scope>NUCLEOTIDE SEQUENCE</scope>
</reference>
<protein>
    <submittedName>
        <fullName evidence="2">Uncharacterized protein</fullName>
    </submittedName>
</protein>
<accession>A0A382MHF5</accession>
<evidence type="ECO:0000313" key="2">
    <source>
        <dbReference type="EMBL" id="SVC48176.1"/>
    </source>
</evidence>
<feature type="transmembrane region" description="Helical" evidence="1">
    <location>
        <begin position="38"/>
        <end position="62"/>
    </location>
</feature>
<keyword evidence="1" id="KW-0812">Transmembrane</keyword>
<evidence type="ECO:0000256" key="1">
    <source>
        <dbReference type="SAM" id="Phobius"/>
    </source>
</evidence>
<keyword evidence="1" id="KW-0472">Membrane</keyword>